<dbReference type="GO" id="GO:0008202">
    <property type="term" value="P:steroid metabolic process"/>
    <property type="evidence" value="ECO:0007669"/>
    <property type="project" value="UniProtKB-ARBA"/>
</dbReference>
<keyword evidence="3" id="KW-0274">FAD</keyword>
<dbReference type="InterPro" id="IPR006311">
    <property type="entry name" value="TAT_signal"/>
</dbReference>
<gene>
    <name evidence="6" type="ORF">FV139_14715</name>
</gene>
<evidence type="ECO:0000313" key="7">
    <source>
        <dbReference type="Proteomes" id="UP000321039"/>
    </source>
</evidence>
<keyword evidence="4" id="KW-0560">Oxidoreductase</keyword>
<reference evidence="6 7" key="1">
    <citation type="submission" date="2019-08" db="EMBL/GenBank/DDBJ databases">
        <title>Parahaliea maris sp. nov., isolated from the surface seawater.</title>
        <authorList>
            <person name="Liu Y."/>
        </authorList>
    </citation>
    <scope>NUCLEOTIDE SEQUENCE [LARGE SCALE GENOMIC DNA]</scope>
    <source>
        <strain evidence="6 7">HSLHS9</strain>
    </source>
</reference>
<evidence type="ECO:0000256" key="2">
    <source>
        <dbReference type="ARBA" id="ARBA00022630"/>
    </source>
</evidence>
<dbReference type="PANTHER" id="PTHR43400">
    <property type="entry name" value="FUMARATE REDUCTASE"/>
    <property type="match status" value="1"/>
</dbReference>
<comment type="caution">
    <text evidence="6">The sequence shown here is derived from an EMBL/GenBank/DDBJ whole genome shotgun (WGS) entry which is preliminary data.</text>
</comment>
<dbReference type="InterPro" id="IPR036188">
    <property type="entry name" value="FAD/NAD-bd_sf"/>
</dbReference>
<evidence type="ECO:0000256" key="1">
    <source>
        <dbReference type="ARBA" id="ARBA00001974"/>
    </source>
</evidence>
<evidence type="ECO:0000256" key="3">
    <source>
        <dbReference type="ARBA" id="ARBA00022827"/>
    </source>
</evidence>
<dbReference type="PRINTS" id="PR00368">
    <property type="entry name" value="FADPNR"/>
</dbReference>
<accession>A0A5C8ZU08</accession>
<dbReference type="SUPFAM" id="SSF56425">
    <property type="entry name" value="Succinate dehydrogenase/fumarate reductase flavoprotein, catalytic domain"/>
    <property type="match status" value="1"/>
</dbReference>
<dbReference type="SUPFAM" id="SSF51905">
    <property type="entry name" value="FAD/NAD(P)-binding domain"/>
    <property type="match status" value="1"/>
</dbReference>
<evidence type="ECO:0000256" key="4">
    <source>
        <dbReference type="ARBA" id="ARBA00023002"/>
    </source>
</evidence>
<dbReference type="Gene3D" id="3.50.50.60">
    <property type="entry name" value="FAD/NAD(P)-binding domain"/>
    <property type="match status" value="1"/>
</dbReference>
<dbReference type="PROSITE" id="PS51318">
    <property type="entry name" value="TAT"/>
    <property type="match status" value="1"/>
</dbReference>
<proteinExistence type="predicted"/>
<evidence type="ECO:0000259" key="5">
    <source>
        <dbReference type="Pfam" id="PF00890"/>
    </source>
</evidence>
<feature type="domain" description="FAD-dependent oxidoreductase 2 FAD-binding" evidence="5">
    <location>
        <begin position="37"/>
        <end position="485"/>
    </location>
</feature>
<dbReference type="Proteomes" id="UP000321039">
    <property type="component" value="Unassembled WGS sequence"/>
</dbReference>
<dbReference type="InterPro" id="IPR027477">
    <property type="entry name" value="Succ_DH/fumarate_Rdtase_cat_sf"/>
</dbReference>
<sequence>MAKLTKRQFLSVAGTTAAASLALRDGVAHAEPAGSWDLIVVGGGTAGIPAAIFAAQRGAKVLILEAAGALGGTLYLSSAQLSAAGTKLQEEKGIEDTPEEHFADIMKISKNTGNQDIIRLAVFNAAATFDWLMDSGLELLPDMPTIAYGHDPYSKPRYAWAPKMGIDVLNVMMGQLQPHIDSQQVEVMLQTRATALIQDESGSVTGVESVDADGVARQHIAQSVVLTSGGYSANDKLFEELEGNKRYCNCTYPMSQGHGLSLGVSAGGYIRGMEHHLPLFGAVLTSDDYPSGKLTTHRPWPPHNPPLGIFINTEGERFMAEDVPSHDAHEQALLGQTDERCWLVWDDEMLQNPEYALYFSRRFDREKLKEAFDNGTAFFDKADSLPELGQLAGFDGDKAVATLAEYNRGQSSGSDRFGRKHMPLPLAKAPFYAVRLQSWQLVTFAGIAVNDKLEVIRRDGQPVPGLYAAGEVIGAGATMGRSYCGGMQVTPAITFGRMLGQDIIPLKT</sequence>
<dbReference type="InterPro" id="IPR003953">
    <property type="entry name" value="FAD-dep_OxRdtase_2_FAD-bd"/>
</dbReference>
<comment type="cofactor">
    <cofactor evidence="1">
        <name>FAD</name>
        <dbReference type="ChEBI" id="CHEBI:57692"/>
    </cofactor>
</comment>
<dbReference type="EMBL" id="VRZA01000005">
    <property type="protein sequence ID" value="TXS91975.1"/>
    <property type="molecule type" value="Genomic_DNA"/>
</dbReference>
<protein>
    <submittedName>
        <fullName evidence="6">FAD-binding protein</fullName>
    </submittedName>
</protein>
<dbReference type="Pfam" id="PF00890">
    <property type="entry name" value="FAD_binding_2"/>
    <property type="match status" value="1"/>
</dbReference>
<dbReference type="GO" id="GO:0016491">
    <property type="term" value="F:oxidoreductase activity"/>
    <property type="evidence" value="ECO:0007669"/>
    <property type="project" value="UniProtKB-KW"/>
</dbReference>
<organism evidence="6 7">
    <name type="scientific">Parahaliea maris</name>
    <dbReference type="NCBI Taxonomy" id="2716870"/>
    <lineage>
        <taxon>Bacteria</taxon>
        <taxon>Pseudomonadati</taxon>
        <taxon>Pseudomonadota</taxon>
        <taxon>Gammaproteobacteria</taxon>
        <taxon>Cellvibrionales</taxon>
        <taxon>Halieaceae</taxon>
        <taxon>Parahaliea</taxon>
    </lineage>
</organism>
<dbReference type="Gene3D" id="3.90.700.10">
    <property type="entry name" value="Succinate dehydrogenase/fumarate reductase flavoprotein, catalytic domain"/>
    <property type="match status" value="1"/>
</dbReference>
<dbReference type="RefSeq" id="WP_148069214.1">
    <property type="nucleotide sequence ID" value="NZ_VRZA01000005.1"/>
</dbReference>
<evidence type="ECO:0000313" key="6">
    <source>
        <dbReference type="EMBL" id="TXS91975.1"/>
    </source>
</evidence>
<keyword evidence="7" id="KW-1185">Reference proteome</keyword>
<dbReference type="PANTHER" id="PTHR43400:SF10">
    <property type="entry name" value="3-OXOSTEROID 1-DEHYDROGENASE"/>
    <property type="match status" value="1"/>
</dbReference>
<dbReference type="InterPro" id="IPR050315">
    <property type="entry name" value="FAD-oxidoreductase_2"/>
</dbReference>
<dbReference type="AlphaFoldDB" id="A0A5C8ZU08"/>
<keyword evidence="2" id="KW-0285">Flavoprotein</keyword>
<name>A0A5C8ZU08_9GAMM</name>